<sequence>MTRKWVRFQVIGGQEVNYSEKTIQNKIIKDLKDRGYWVMKTQGGVAGTPIGTPDIIACDINGCFVGIEVKKIGGHISQEQLHQLGKISQHSLDVYVTNDPDFGKKIADFFHDSDEIKVTNFTKTITYWMFEGRFYEVIHD</sequence>
<dbReference type="InterPro" id="IPR011335">
    <property type="entry name" value="Restrct_endonuc-II-like"/>
</dbReference>
<organism evidence="1">
    <name type="scientific">Siphoviridae sp. ctPJ52</name>
    <dbReference type="NCBI Taxonomy" id="2825483"/>
    <lineage>
        <taxon>Viruses</taxon>
        <taxon>Duplodnaviria</taxon>
        <taxon>Heunggongvirae</taxon>
        <taxon>Uroviricota</taxon>
        <taxon>Caudoviricetes</taxon>
    </lineage>
</organism>
<evidence type="ECO:0000313" key="1">
    <source>
        <dbReference type="EMBL" id="DAF97305.1"/>
    </source>
</evidence>
<dbReference type="Gene3D" id="3.40.1350.10">
    <property type="match status" value="1"/>
</dbReference>
<dbReference type="SUPFAM" id="SSF52980">
    <property type="entry name" value="Restriction endonuclease-like"/>
    <property type="match status" value="1"/>
</dbReference>
<dbReference type="GO" id="GO:0003676">
    <property type="term" value="F:nucleic acid binding"/>
    <property type="evidence" value="ECO:0007669"/>
    <property type="project" value="InterPro"/>
</dbReference>
<dbReference type="InterPro" id="IPR011856">
    <property type="entry name" value="tRNA_endonuc-like_dom_sf"/>
</dbReference>
<accession>A0A8S5US18</accession>
<proteinExistence type="predicted"/>
<reference evidence="1" key="1">
    <citation type="journal article" date="2021" name="Proc. Natl. Acad. Sci. U.S.A.">
        <title>A Catalog of Tens of Thousands of Viruses from Human Metagenomes Reveals Hidden Associations with Chronic Diseases.</title>
        <authorList>
            <person name="Tisza M.J."/>
            <person name="Buck C.B."/>
        </authorList>
    </citation>
    <scope>NUCLEOTIDE SEQUENCE</scope>
    <source>
        <strain evidence="1">CtPJ52</strain>
    </source>
</reference>
<name>A0A8S5US18_9CAUD</name>
<protein>
    <submittedName>
        <fullName evidence="1">Holliday junction resolvase</fullName>
    </submittedName>
</protein>
<dbReference type="EMBL" id="BK016131">
    <property type="protein sequence ID" value="DAF97305.1"/>
    <property type="molecule type" value="Genomic_DNA"/>
</dbReference>